<evidence type="ECO:0000313" key="2">
    <source>
        <dbReference type="Proteomes" id="UP000266861"/>
    </source>
</evidence>
<dbReference type="Proteomes" id="UP000266861">
    <property type="component" value="Unassembled WGS sequence"/>
</dbReference>
<comment type="caution">
    <text evidence="1">The sequence shown here is derived from an EMBL/GenBank/DDBJ whole genome shotgun (WGS) entry which is preliminary data.</text>
</comment>
<protein>
    <submittedName>
        <fullName evidence="1">Uncharacterized protein</fullName>
    </submittedName>
</protein>
<sequence>MALQLQIIDYIFETTPNRLNSTLFDNRSINRIIQQRPFSRFRRLRAVDILFYNIQFIIINSNLPIVHNYNQFIINFALRHAADIIWRRLSPQEKNRYVLLLNQNINQNIINRNTNNNIRYQPYIRNPINPTIDPQPTVDLNSGLNWDDDDNNDNENILHEIINGINFFG</sequence>
<proteinExistence type="predicted"/>
<organism evidence="1 2">
    <name type="scientific">Diversispora epigaea</name>
    <dbReference type="NCBI Taxonomy" id="1348612"/>
    <lineage>
        <taxon>Eukaryota</taxon>
        <taxon>Fungi</taxon>
        <taxon>Fungi incertae sedis</taxon>
        <taxon>Mucoromycota</taxon>
        <taxon>Glomeromycotina</taxon>
        <taxon>Glomeromycetes</taxon>
        <taxon>Diversisporales</taxon>
        <taxon>Diversisporaceae</taxon>
        <taxon>Diversispora</taxon>
    </lineage>
</organism>
<reference evidence="1 2" key="1">
    <citation type="submission" date="2018-08" db="EMBL/GenBank/DDBJ databases">
        <title>Genome and evolution of the arbuscular mycorrhizal fungus Diversispora epigaea (formerly Glomus versiforme) and its bacterial endosymbionts.</title>
        <authorList>
            <person name="Sun X."/>
            <person name="Fei Z."/>
            <person name="Harrison M."/>
        </authorList>
    </citation>
    <scope>NUCLEOTIDE SEQUENCE [LARGE SCALE GENOMIC DNA]</scope>
    <source>
        <strain evidence="1 2">IT104</strain>
    </source>
</reference>
<dbReference type="OrthoDB" id="10463853at2759"/>
<dbReference type="EMBL" id="PQFF01000121">
    <property type="protein sequence ID" value="RHZ80915.1"/>
    <property type="molecule type" value="Genomic_DNA"/>
</dbReference>
<gene>
    <name evidence="1" type="ORF">Glove_130g129</name>
</gene>
<name>A0A397IY06_9GLOM</name>
<evidence type="ECO:0000313" key="1">
    <source>
        <dbReference type="EMBL" id="RHZ80915.1"/>
    </source>
</evidence>
<keyword evidence="2" id="KW-1185">Reference proteome</keyword>
<dbReference type="AlphaFoldDB" id="A0A397IY06"/>
<accession>A0A397IY06</accession>